<dbReference type="AlphaFoldDB" id="A0A5D3B4V9"/>
<dbReference type="EMBL" id="NIDF01000009">
    <property type="protein sequence ID" value="TYJ57874.1"/>
    <property type="molecule type" value="Genomic_DNA"/>
</dbReference>
<dbReference type="InterPro" id="IPR002168">
    <property type="entry name" value="Lipase_GDXG_HIS_AS"/>
</dbReference>
<evidence type="ECO:0000313" key="5">
    <source>
        <dbReference type="EMBL" id="TYJ57874.1"/>
    </source>
</evidence>
<reference evidence="5 6" key="1">
    <citation type="submission" date="2017-05" db="EMBL/GenBank/DDBJ databases">
        <title>The Genome Sequence of Tsuchiyaea wingfieldii DSM 27421.</title>
        <authorList>
            <person name="Cuomo C."/>
            <person name="Passer A."/>
            <person name="Billmyre B."/>
            <person name="Heitman J."/>
        </authorList>
    </citation>
    <scope>NUCLEOTIDE SEQUENCE [LARGE SCALE GENOMIC DNA]</scope>
    <source>
        <strain evidence="5 6">DSM 27421</strain>
    </source>
</reference>
<feature type="region of interest" description="Disordered" evidence="3">
    <location>
        <begin position="29"/>
        <end position="52"/>
    </location>
</feature>
<evidence type="ECO:0000313" key="6">
    <source>
        <dbReference type="Proteomes" id="UP000322245"/>
    </source>
</evidence>
<feature type="compositionally biased region" description="Low complexity" evidence="3">
    <location>
        <begin position="553"/>
        <end position="567"/>
    </location>
</feature>
<dbReference type="PANTHER" id="PTHR48081">
    <property type="entry name" value="AB HYDROLASE SUPERFAMILY PROTEIN C4A8.06C"/>
    <property type="match status" value="1"/>
</dbReference>
<feature type="compositionally biased region" description="Low complexity" evidence="3">
    <location>
        <begin position="833"/>
        <end position="850"/>
    </location>
</feature>
<comment type="similarity">
    <text evidence="1">Belongs to the 'GDXG' lipolytic enzyme family.</text>
</comment>
<dbReference type="InterPro" id="IPR029058">
    <property type="entry name" value="AB_hydrolase_fold"/>
</dbReference>
<comment type="caution">
    <text evidence="5">The sequence shown here is derived from an EMBL/GenBank/DDBJ whole genome shotgun (WGS) entry which is preliminary data.</text>
</comment>
<keyword evidence="2" id="KW-0378">Hydrolase</keyword>
<evidence type="ECO:0000259" key="4">
    <source>
        <dbReference type="Pfam" id="PF07859"/>
    </source>
</evidence>
<feature type="region of interest" description="Disordered" evidence="3">
    <location>
        <begin position="812"/>
        <end position="892"/>
    </location>
</feature>
<evidence type="ECO:0000256" key="1">
    <source>
        <dbReference type="ARBA" id="ARBA00010515"/>
    </source>
</evidence>
<dbReference type="GO" id="GO:0016787">
    <property type="term" value="F:hydrolase activity"/>
    <property type="evidence" value="ECO:0007669"/>
    <property type="project" value="UniProtKB-KW"/>
</dbReference>
<dbReference type="PROSITE" id="PS01173">
    <property type="entry name" value="LIPASE_GDXG_HIS"/>
    <property type="match status" value="1"/>
</dbReference>
<feature type="compositionally biased region" description="Polar residues" evidence="3">
    <location>
        <begin position="568"/>
        <end position="581"/>
    </location>
</feature>
<proteinExistence type="inferred from homology"/>
<gene>
    <name evidence="5" type="ORF">B9479_001484</name>
</gene>
<dbReference type="InterPro" id="IPR050300">
    <property type="entry name" value="GDXG_lipolytic_enzyme"/>
</dbReference>
<evidence type="ECO:0000256" key="2">
    <source>
        <dbReference type="ARBA" id="ARBA00022801"/>
    </source>
</evidence>
<dbReference type="Pfam" id="PF07859">
    <property type="entry name" value="Abhydrolase_3"/>
    <property type="match status" value="2"/>
</dbReference>
<dbReference type="PANTHER" id="PTHR48081:SF19">
    <property type="entry name" value="AB HYDROLASE SUPERFAMILY PROTEIN C4A8.06C"/>
    <property type="match status" value="1"/>
</dbReference>
<dbReference type="SUPFAM" id="SSF53474">
    <property type="entry name" value="alpha/beta-Hydrolases"/>
    <property type="match status" value="1"/>
</dbReference>
<feature type="domain" description="Alpha/beta hydrolase fold-3" evidence="4">
    <location>
        <begin position="214"/>
        <end position="334"/>
    </location>
</feature>
<feature type="compositionally biased region" description="Basic and acidic residues" evidence="3">
    <location>
        <begin position="882"/>
        <end position="892"/>
    </location>
</feature>
<organism evidence="5 6">
    <name type="scientific">Cryptococcus floricola</name>
    <dbReference type="NCBI Taxonomy" id="2591691"/>
    <lineage>
        <taxon>Eukaryota</taxon>
        <taxon>Fungi</taxon>
        <taxon>Dikarya</taxon>
        <taxon>Basidiomycota</taxon>
        <taxon>Agaricomycotina</taxon>
        <taxon>Tremellomycetes</taxon>
        <taxon>Tremellales</taxon>
        <taxon>Cryptococcaceae</taxon>
        <taxon>Cryptococcus</taxon>
    </lineage>
</organism>
<keyword evidence="6" id="KW-1185">Reference proteome</keyword>
<feature type="region of interest" description="Disordered" evidence="3">
    <location>
        <begin position="157"/>
        <end position="179"/>
    </location>
</feature>
<protein>
    <recommendedName>
        <fullName evidence="4">Alpha/beta hydrolase fold-3 domain-containing protein</fullName>
    </recommendedName>
</protein>
<sequence>MTGYGTPSVALATTPTVISTFFSHILHRRKRKSETKRSLQSGGPGGGPENQLTYEEGLKVVRRFLDFASHHGVEEVQAFTAMWVPTPHWVKRDVVLIPEENMREAEVILAKHLSTYGKAGENGGGIQLVGGDKWWRVRRKPLEGEWIEIQKDYLKRTQPKPPASASAEASSLVPPSPVSPNTVTWTNKYLPSRKSTTASVVDNSGQEVGDDRIILYIHGGAFFFSSLETHRYQVQRHARKAGARAFSPAYRLSPQYPFPCGLLDCLASYLYLISPPPSAPHKPILPTNIIFMGDSAGAGMCVSLLVLIREMGLPMPAGASLISPWVDLTHSMPSIGGWDGGDFIPSSGFHYKPSCAWPPLPGSGIDITMADGSTKRVDEQVQMYCPNDLLTHPLVSPVNQGSLGGLCPLLILGGGAELLRDEIVYLAHKAADPERYPPSSSTLAEYPDQVPKITKYKPTKVHLQIYEGCCHVVPTMSWTKSSKYMYRACANFNIWAFNAAHKALEKKLQHKKSSKSIKKSRSSASLKKTALANGLSSLTIPDSSNGGPQAAHSSKSSPTNFTTSPTNLAPSPINTTSPLVNSASPTPPSPAISTSSSQQNTLDLTQPIITSSAASAANGKPISFSEAQSEADSEEEDDDSSSDDGDDTDEEIGADKGPRTGVVTVNGTEPLFGNVNIVPERVSTHGNIRPFEDIAAVPALQPGLREHIGRVHGEGAVQKWLNKRADWDKKYSRDLAKWRKLRTEDRAKAEKDGFLTRDLQGENPPMCAVAGLWDEKLAGDVARSVDEVYARSAALGWWTKWGSKADKEHAEKHELREIKSRAEQESKLRTQSLDDLPSSSTSTPTLITPPAVGSYGKFGSREGSRGQLFVEPEAILEDADGEEIHETEAAKR</sequence>
<dbReference type="Proteomes" id="UP000322245">
    <property type="component" value="Unassembled WGS sequence"/>
</dbReference>
<dbReference type="InterPro" id="IPR013094">
    <property type="entry name" value="AB_hydrolase_3"/>
</dbReference>
<evidence type="ECO:0000256" key="3">
    <source>
        <dbReference type="SAM" id="MobiDB-lite"/>
    </source>
</evidence>
<feature type="compositionally biased region" description="Low complexity" evidence="3">
    <location>
        <begin position="163"/>
        <end position="173"/>
    </location>
</feature>
<feature type="region of interest" description="Disordered" evidence="3">
    <location>
        <begin position="613"/>
        <end position="662"/>
    </location>
</feature>
<feature type="region of interest" description="Disordered" evidence="3">
    <location>
        <begin position="537"/>
        <end position="599"/>
    </location>
</feature>
<accession>A0A5D3B4V9</accession>
<name>A0A5D3B4V9_9TREE</name>
<feature type="compositionally biased region" description="Polar residues" evidence="3">
    <location>
        <begin position="537"/>
        <end position="547"/>
    </location>
</feature>
<dbReference type="Gene3D" id="3.40.50.1820">
    <property type="entry name" value="alpha/beta hydrolase"/>
    <property type="match status" value="1"/>
</dbReference>
<feature type="compositionally biased region" description="Acidic residues" evidence="3">
    <location>
        <begin position="629"/>
        <end position="652"/>
    </location>
</feature>
<feature type="domain" description="Alpha/beta hydrolase fold-3" evidence="4">
    <location>
        <begin position="374"/>
        <end position="431"/>
    </location>
</feature>
<feature type="compositionally biased region" description="Basic and acidic residues" evidence="3">
    <location>
        <begin position="812"/>
        <end position="828"/>
    </location>
</feature>